<name>A0ACC0GZH8_9ERIC</name>
<proteinExistence type="predicted"/>
<gene>
    <name evidence="1" type="ORF">LOK49_LG07G01878</name>
</gene>
<organism evidence="1 2">
    <name type="scientific">Camellia lanceoleosa</name>
    <dbReference type="NCBI Taxonomy" id="1840588"/>
    <lineage>
        <taxon>Eukaryota</taxon>
        <taxon>Viridiplantae</taxon>
        <taxon>Streptophyta</taxon>
        <taxon>Embryophyta</taxon>
        <taxon>Tracheophyta</taxon>
        <taxon>Spermatophyta</taxon>
        <taxon>Magnoliopsida</taxon>
        <taxon>eudicotyledons</taxon>
        <taxon>Gunneridae</taxon>
        <taxon>Pentapetalae</taxon>
        <taxon>asterids</taxon>
        <taxon>Ericales</taxon>
        <taxon>Theaceae</taxon>
        <taxon>Camellia</taxon>
    </lineage>
</organism>
<keyword evidence="2" id="KW-1185">Reference proteome</keyword>
<dbReference type="EMBL" id="CM045764">
    <property type="protein sequence ID" value="KAI8006181.1"/>
    <property type="molecule type" value="Genomic_DNA"/>
</dbReference>
<evidence type="ECO:0000313" key="1">
    <source>
        <dbReference type="EMBL" id="KAI8006181.1"/>
    </source>
</evidence>
<sequence>MMWRWSCIFLKQSLSSTSVVGGWVHTEGEGGVRAEGGDRSLTSIPQLDLSKFSHCTVHSINFLVISARFRVQWTCKVAGDKKGGNSENCGGRETADAMTREVKKNELILRSSSIVNVDELNSFASVFSKRGEK</sequence>
<evidence type="ECO:0000313" key="2">
    <source>
        <dbReference type="Proteomes" id="UP001060215"/>
    </source>
</evidence>
<comment type="caution">
    <text evidence="1">The sequence shown here is derived from an EMBL/GenBank/DDBJ whole genome shotgun (WGS) entry which is preliminary data.</text>
</comment>
<dbReference type="Proteomes" id="UP001060215">
    <property type="component" value="Chromosome 7"/>
</dbReference>
<protein>
    <submittedName>
        <fullName evidence="1">Uncharacterized protein</fullName>
    </submittedName>
</protein>
<reference evidence="1 2" key="1">
    <citation type="journal article" date="2022" name="Plant J.">
        <title>Chromosome-level genome of Camellia lanceoleosa provides a valuable resource for understanding genome evolution and self-incompatibility.</title>
        <authorList>
            <person name="Gong W."/>
            <person name="Xiao S."/>
            <person name="Wang L."/>
            <person name="Liao Z."/>
            <person name="Chang Y."/>
            <person name="Mo W."/>
            <person name="Hu G."/>
            <person name="Li W."/>
            <person name="Zhao G."/>
            <person name="Zhu H."/>
            <person name="Hu X."/>
            <person name="Ji K."/>
            <person name="Xiang X."/>
            <person name="Song Q."/>
            <person name="Yuan D."/>
            <person name="Jin S."/>
            <person name="Zhang L."/>
        </authorList>
    </citation>
    <scope>NUCLEOTIDE SEQUENCE [LARGE SCALE GENOMIC DNA]</scope>
    <source>
        <strain evidence="1">SQ_2022a</strain>
    </source>
</reference>
<accession>A0ACC0GZH8</accession>